<feature type="compositionally biased region" description="Polar residues" evidence="2">
    <location>
        <begin position="92"/>
        <end position="109"/>
    </location>
</feature>
<gene>
    <name evidence="3" type="ORF">BKA55DRAFT_678346</name>
</gene>
<feature type="region of interest" description="Disordered" evidence="2">
    <location>
        <begin position="92"/>
        <end position="126"/>
    </location>
</feature>
<dbReference type="EMBL" id="JAGMUX010000014">
    <property type="protein sequence ID" value="KAH7239938.1"/>
    <property type="molecule type" value="Genomic_DNA"/>
</dbReference>
<organism evidence="3 4">
    <name type="scientific">Fusarium redolens</name>
    <dbReference type="NCBI Taxonomy" id="48865"/>
    <lineage>
        <taxon>Eukaryota</taxon>
        <taxon>Fungi</taxon>
        <taxon>Dikarya</taxon>
        <taxon>Ascomycota</taxon>
        <taxon>Pezizomycotina</taxon>
        <taxon>Sordariomycetes</taxon>
        <taxon>Hypocreomycetidae</taxon>
        <taxon>Hypocreales</taxon>
        <taxon>Nectriaceae</taxon>
        <taxon>Fusarium</taxon>
        <taxon>Fusarium redolens species complex</taxon>
    </lineage>
</organism>
<protein>
    <submittedName>
        <fullName evidence="3">Uncharacterized protein</fullName>
    </submittedName>
</protein>
<feature type="compositionally biased region" description="Basic and acidic residues" evidence="2">
    <location>
        <begin position="521"/>
        <end position="532"/>
    </location>
</feature>
<feature type="compositionally biased region" description="Basic and acidic residues" evidence="2">
    <location>
        <begin position="555"/>
        <end position="582"/>
    </location>
</feature>
<dbReference type="RefSeq" id="XP_046045732.1">
    <property type="nucleotide sequence ID" value="XM_046198134.1"/>
</dbReference>
<proteinExistence type="predicted"/>
<name>A0A9P9JWU6_FUSRE</name>
<evidence type="ECO:0000256" key="2">
    <source>
        <dbReference type="SAM" id="MobiDB-lite"/>
    </source>
</evidence>
<feature type="region of interest" description="Disordered" evidence="2">
    <location>
        <begin position="519"/>
        <end position="605"/>
    </location>
</feature>
<reference evidence="3" key="1">
    <citation type="journal article" date="2021" name="Nat. Commun.">
        <title>Genetic determinants of endophytism in the Arabidopsis root mycobiome.</title>
        <authorList>
            <person name="Mesny F."/>
            <person name="Miyauchi S."/>
            <person name="Thiergart T."/>
            <person name="Pickel B."/>
            <person name="Atanasova L."/>
            <person name="Karlsson M."/>
            <person name="Huettel B."/>
            <person name="Barry K.W."/>
            <person name="Haridas S."/>
            <person name="Chen C."/>
            <person name="Bauer D."/>
            <person name="Andreopoulos W."/>
            <person name="Pangilinan J."/>
            <person name="LaButti K."/>
            <person name="Riley R."/>
            <person name="Lipzen A."/>
            <person name="Clum A."/>
            <person name="Drula E."/>
            <person name="Henrissat B."/>
            <person name="Kohler A."/>
            <person name="Grigoriev I.V."/>
            <person name="Martin F.M."/>
            <person name="Hacquard S."/>
        </authorList>
    </citation>
    <scope>NUCLEOTIDE SEQUENCE</scope>
    <source>
        <strain evidence="3">MPI-CAGE-AT-0023</strain>
    </source>
</reference>
<dbReference type="OrthoDB" id="5089753at2759"/>
<sequence>MIIAKILIRKHPHPLSYFILRLISKMAACSVSNSDLLAKFQAAYWATPQSPFSLAYSKALLSPDASTRDTQINAVLKEYGYDSLTGSQINSITNTDNLSPSSTASVAPNSTPAKSPSPIPTSPPITTPDTTGASAYIFLAFTGSYNVTSDGFPDSTDKVVVSTAGTLDLGSSQPPLKPTVLIDDQSKNWVRWNVKPDSEWYIVIFSSTIDTKLGSTIREMDGFHCVVDPGGRQTNTPISAQCPTLKPHIGNSMSEFMAFLSQPITWAGLTFTGLLMLGMNRAKHKMESHEASEKERAVYQERLGVINDVARKGADIAAKESISGASPAERMELHDRMRQSVRDIVQKFYDDPANRTVDANAATTALTQEYKKAAADALRGWSKQVVVAGNRSDLSKYVTSYMDEHNLMAQGDRDKTSAIFLEAIDHRAMKAYKGATKASGSPEAAFDAVADKYLKLALINHQLESLGSKLQSSTRNIATAEAELIRARSDLQTKQQTSQERHTAWQNLVAQIREATANKQRTTELEEQEKQAKAAYSNAEGIEDEAQKHVFTQEAAHKKAMDDETRWKGEQEKGEEERHSLEGETQNTENGVMKHLGGGEEGERE</sequence>
<dbReference type="GeneID" id="70228088"/>
<keyword evidence="4" id="KW-1185">Reference proteome</keyword>
<accession>A0A9P9JWU6</accession>
<feature type="compositionally biased region" description="Pro residues" evidence="2">
    <location>
        <begin position="115"/>
        <end position="126"/>
    </location>
</feature>
<feature type="coiled-coil region" evidence="1">
    <location>
        <begin position="463"/>
        <end position="497"/>
    </location>
</feature>
<evidence type="ECO:0000313" key="3">
    <source>
        <dbReference type="EMBL" id="KAH7239938.1"/>
    </source>
</evidence>
<dbReference type="Proteomes" id="UP000720189">
    <property type="component" value="Unassembled WGS sequence"/>
</dbReference>
<dbReference type="AlphaFoldDB" id="A0A9P9JWU6"/>
<evidence type="ECO:0000313" key="4">
    <source>
        <dbReference type="Proteomes" id="UP000720189"/>
    </source>
</evidence>
<keyword evidence="1" id="KW-0175">Coiled coil</keyword>
<comment type="caution">
    <text evidence="3">The sequence shown here is derived from an EMBL/GenBank/DDBJ whole genome shotgun (WGS) entry which is preliminary data.</text>
</comment>
<evidence type="ECO:0000256" key="1">
    <source>
        <dbReference type="SAM" id="Coils"/>
    </source>
</evidence>